<feature type="coiled-coil region" evidence="4">
    <location>
        <begin position="429"/>
        <end position="491"/>
    </location>
</feature>
<dbReference type="GO" id="GO:0051276">
    <property type="term" value="P:chromosome organization"/>
    <property type="evidence" value="ECO:0007669"/>
    <property type="project" value="UniProtKB-ARBA"/>
</dbReference>
<dbReference type="InterPro" id="IPR003395">
    <property type="entry name" value="RecF/RecN/SMC_N"/>
</dbReference>
<evidence type="ECO:0000256" key="3">
    <source>
        <dbReference type="ARBA" id="ARBA00023054"/>
    </source>
</evidence>
<dbReference type="Gene3D" id="3.40.50.300">
    <property type="entry name" value="P-loop containing nucleotide triphosphate hydrolases"/>
    <property type="match status" value="2"/>
</dbReference>
<proteinExistence type="inferred from homology"/>
<comment type="similarity">
    <text evidence="1">Belongs to the SMC family. SMC5 subfamily.</text>
</comment>
<evidence type="ECO:0000313" key="7">
    <source>
        <dbReference type="EMBL" id="KAB8336982.1"/>
    </source>
</evidence>
<feature type="region of interest" description="Disordered" evidence="5">
    <location>
        <begin position="701"/>
        <end position="724"/>
    </location>
</feature>
<evidence type="ECO:0000256" key="4">
    <source>
        <dbReference type="SAM" id="Coils"/>
    </source>
</evidence>
<evidence type="ECO:0000256" key="1">
    <source>
        <dbReference type="ARBA" id="ARBA00010171"/>
    </source>
</evidence>
<name>A0A5N6KNW8_9ROSI</name>
<feature type="compositionally biased region" description="Polar residues" evidence="5">
    <location>
        <begin position="17"/>
        <end position="28"/>
    </location>
</feature>
<dbReference type="Proteomes" id="UP000327013">
    <property type="component" value="Unassembled WGS sequence"/>
</dbReference>
<dbReference type="SUPFAM" id="SSF52540">
    <property type="entry name" value="P-loop containing nucleoside triphosphate hydrolases"/>
    <property type="match status" value="1"/>
</dbReference>
<dbReference type="AlphaFoldDB" id="A0A5N6KNW8"/>
<dbReference type="GO" id="GO:0030915">
    <property type="term" value="C:Smc5-Smc6 complex"/>
    <property type="evidence" value="ECO:0007669"/>
    <property type="project" value="TreeGrafter"/>
</dbReference>
<dbReference type="PANTHER" id="PTHR45916:SF1">
    <property type="entry name" value="STRUCTURAL MAINTENANCE OF CHROMOSOMES PROTEIN 5"/>
    <property type="match status" value="1"/>
</dbReference>
<accession>A0A5N6KNW8</accession>
<dbReference type="PANTHER" id="PTHR45916">
    <property type="entry name" value="STRUCTURAL MAINTENANCE OF CHROMOSOMES PROTEIN 5"/>
    <property type="match status" value="1"/>
</dbReference>
<organism evidence="7 8">
    <name type="scientific">Carpinus fangiana</name>
    <dbReference type="NCBI Taxonomy" id="176857"/>
    <lineage>
        <taxon>Eukaryota</taxon>
        <taxon>Viridiplantae</taxon>
        <taxon>Streptophyta</taxon>
        <taxon>Embryophyta</taxon>
        <taxon>Tracheophyta</taxon>
        <taxon>Spermatophyta</taxon>
        <taxon>Magnoliopsida</taxon>
        <taxon>eudicotyledons</taxon>
        <taxon>Gunneridae</taxon>
        <taxon>Pentapetalae</taxon>
        <taxon>rosids</taxon>
        <taxon>fabids</taxon>
        <taxon>Fagales</taxon>
        <taxon>Betulaceae</taxon>
        <taxon>Carpinus</taxon>
    </lineage>
</organism>
<feature type="domain" description="RecF/RecN/SMC N-terminal" evidence="6">
    <location>
        <begin position="84"/>
        <end position="1068"/>
    </location>
</feature>
<evidence type="ECO:0000259" key="6">
    <source>
        <dbReference type="Pfam" id="PF02463"/>
    </source>
</evidence>
<dbReference type="Pfam" id="PF02463">
    <property type="entry name" value="SMC_N"/>
    <property type="match status" value="1"/>
</dbReference>
<dbReference type="GO" id="GO:0005634">
    <property type="term" value="C:nucleus"/>
    <property type="evidence" value="ECO:0007669"/>
    <property type="project" value="TreeGrafter"/>
</dbReference>
<dbReference type="GO" id="GO:0000724">
    <property type="term" value="P:double-strand break repair via homologous recombination"/>
    <property type="evidence" value="ECO:0007669"/>
    <property type="project" value="TreeGrafter"/>
</dbReference>
<gene>
    <name evidence="7" type="ORF">FH972_021286</name>
</gene>
<feature type="coiled-coil region" evidence="4">
    <location>
        <begin position="833"/>
        <end position="867"/>
    </location>
</feature>
<sequence length="1160" mass="131507">MPGLTRSSSERDEAESPSDTPSTPNASESNKRQRLSRNDPSIPHGDLDDSWALPPPTIARATQYELPNGSPLRTSRLEHRPGQIVRVTMKDFVTYSQAEFNPGPTLNMIIGPNGTGKSSLVCAICLGLGWGPQHLGRASSVGEFVKKGRPEAEIEIELKGLEGRNNRIIKRIIKADGNKSTWSIDGEQSNNKRVLECSRGFNIQVDNLCHFLPQDRVVEFSRLEPVERLTSTLQAAASPEVTEWHNELKSKRTDQRRIEKERSSLQDQLKNLEGRQEAQRQDVERLRERGEIRKRVDLLEQIRPLAEWHAAKTARNNFKDQCQTLTVDIKRLKRENRPALEEANNKEAHRAAIAKVMEKRLGFAARFEAQVKRKEDERKQKERAKEDLKNQKKIAKDSEKKIFGDIAKNRNVLRSLEGELQTEPPEFNSAEYNEKIRERERDINRLSDELGDLQEEGNNAAARAADLKARISSAERQIEQLQTRTGQQKDKLKSASLDTYRAWEWIQENQDRFTSRVYGPPIVECSVKDMRHADTVESLLQKSEFVAITCTNSSDFQMLQNQVYGMMKLNDVTLRNQAEPLERYRAPLSEADANECGVQGWAIDYVSGPESVLAMLCSEARLHSTAVFSGDISDDQYQRLTTQTSLSNWVTDKSIFRITRRQEYNAVSTSVRPLGKAQMWTAQPVDGAAVNEIKHEISEMQQEREGLVTQQEQRTDQRKRKRANLERLKEEKEQIEEEKAEKQKERSYFNTLPQRIDKIKNSLENLAKHAEENEQTVKDIYRQESDLMIAKGQLSIDIVNLLDRWRQASEKVVLAKIALAEAESEAEAFLLKSQEGRQELETKESELKALEVQQEAARKKTKEWKTKSEKIIEEKPEVREFYSEMSEEERQRSPEDLGVEIDSQRARLELLAGGNEGAITEWEERGRRIEQLQNKALDLDATLGRLQDALAAVRAQFEPAVDALMRQISGAFAASFARINCAGSVEVHKHGADGADFDAWAVNILVSFRGGEHMSALDSHRQSGGERAVSTIFYLMALQSLSRAPFRVVDEINQGMDPRNERVVHERLVGIACGDEAEGEVEGEGEEERERAQGSQYFLVTPKLLTGLMYGEGMKVHCIASGEHMPRNGKLVDFRALVDAQRSRNRANGATARRVGVSAA</sequence>
<evidence type="ECO:0000256" key="2">
    <source>
        <dbReference type="ARBA" id="ARBA00018687"/>
    </source>
</evidence>
<keyword evidence="3 4" id="KW-0175">Coiled coil</keyword>
<keyword evidence="8" id="KW-1185">Reference proteome</keyword>
<dbReference type="GO" id="GO:0003697">
    <property type="term" value="F:single-stranded DNA binding"/>
    <property type="evidence" value="ECO:0007669"/>
    <property type="project" value="TreeGrafter"/>
</dbReference>
<reference evidence="7 8" key="1">
    <citation type="submission" date="2019-06" db="EMBL/GenBank/DDBJ databases">
        <title>A chromosomal-level reference genome of Carpinus fangiana (Coryloideae, Betulaceae).</title>
        <authorList>
            <person name="Yang X."/>
            <person name="Wang Z."/>
            <person name="Zhang L."/>
            <person name="Hao G."/>
            <person name="Liu J."/>
            <person name="Yang Y."/>
        </authorList>
    </citation>
    <scope>NUCLEOTIDE SEQUENCE [LARGE SCALE GENOMIC DNA]</scope>
    <source>
        <strain evidence="7">Cfa_2016G</strain>
        <tissue evidence="7">Leaf</tissue>
    </source>
</reference>
<comment type="caution">
    <text evidence="7">The sequence shown here is derived from an EMBL/GenBank/DDBJ whole genome shotgun (WGS) entry which is preliminary data.</text>
</comment>
<dbReference type="EMBL" id="VIBQ01000009">
    <property type="protein sequence ID" value="KAB8336982.1"/>
    <property type="molecule type" value="Genomic_DNA"/>
</dbReference>
<evidence type="ECO:0000313" key="8">
    <source>
        <dbReference type="Proteomes" id="UP000327013"/>
    </source>
</evidence>
<feature type="region of interest" description="Disordered" evidence="5">
    <location>
        <begin position="1"/>
        <end position="55"/>
    </location>
</feature>
<feature type="region of interest" description="Disordered" evidence="5">
    <location>
        <begin position="244"/>
        <end position="284"/>
    </location>
</feature>
<feature type="region of interest" description="Disordered" evidence="5">
    <location>
        <begin position="372"/>
        <end position="393"/>
    </location>
</feature>
<dbReference type="OrthoDB" id="10254973at2759"/>
<evidence type="ECO:0000256" key="5">
    <source>
        <dbReference type="SAM" id="MobiDB-lite"/>
    </source>
</evidence>
<protein>
    <recommendedName>
        <fullName evidence="2">Structural maintenance of chromosomes protein 5</fullName>
    </recommendedName>
</protein>
<dbReference type="InterPro" id="IPR027417">
    <property type="entry name" value="P-loop_NTPase"/>
</dbReference>